<evidence type="ECO:0008006" key="3">
    <source>
        <dbReference type="Google" id="ProtNLM"/>
    </source>
</evidence>
<organism evidence="1 2">
    <name type="scientific">Streptomyces alanosinicus</name>
    <dbReference type="NCBI Taxonomy" id="68171"/>
    <lineage>
        <taxon>Bacteria</taxon>
        <taxon>Bacillati</taxon>
        <taxon>Actinomycetota</taxon>
        <taxon>Actinomycetes</taxon>
        <taxon>Kitasatosporales</taxon>
        <taxon>Streptomycetaceae</taxon>
        <taxon>Streptomyces</taxon>
    </lineage>
</organism>
<proteinExistence type="predicted"/>
<keyword evidence="2" id="KW-1185">Reference proteome</keyword>
<comment type="caution">
    <text evidence="1">The sequence shown here is derived from an EMBL/GenBank/DDBJ whole genome shotgun (WGS) entry which is preliminary data.</text>
</comment>
<dbReference type="InterPro" id="IPR048000">
    <property type="entry name" value="TnsA-like"/>
</dbReference>
<reference evidence="1" key="2">
    <citation type="submission" date="2020-09" db="EMBL/GenBank/DDBJ databases">
        <authorList>
            <person name="Sun Q."/>
            <person name="Ohkuma M."/>
        </authorList>
    </citation>
    <scope>NUCLEOTIDE SEQUENCE</scope>
    <source>
        <strain evidence="1">JCM 4714</strain>
    </source>
</reference>
<protein>
    <recommendedName>
        <fullName evidence="3">TnsA-like heteromeric transposase endonuclease subunit</fullName>
    </recommendedName>
</protein>
<dbReference type="AlphaFoldDB" id="A0A918YSS3"/>
<accession>A0A918YSS3</accession>
<gene>
    <name evidence="1" type="ORF">GCM10010339_85540</name>
</gene>
<evidence type="ECO:0000313" key="1">
    <source>
        <dbReference type="EMBL" id="GHE14540.1"/>
    </source>
</evidence>
<evidence type="ECO:0000313" key="2">
    <source>
        <dbReference type="Proteomes" id="UP000655443"/>
    </source>
</evidence>
<name>A0A918YSS3_9ACTN</name>
<dbReference type="EMBL" id="BMVG01000051">
    <property type="protein sequence ID" value="GHE14540.1"/>
    <property type="molecule type" value="Genomic_DNA"/>
</dbReference>
<sequence length="234" mass="25554">MRFIGANGLPEQRPWLEVAAELVPADCPPVRGFAVRRGRRLAPGWWWAATTGRLVAYGSAAMRDHLMLLDQERRVVGLACRPLEFVWRDGRRVVAHAPQLAARIADGGHVLVDCLGAGFLPRRLAGVQAVLEECAQEAGWQYRVEPAADPVVVANVRWLSGYRHPRCAGSVRPGRLRDVFTSRRPLAEGTAALGDVVRTLPVVYHGLWSGELTAALDRPLTEGTLVAAAGRHGR</sequence>
<reference evidence="1" key="1">
    <citation type="journal article" date="2014" name="Int. J. Syst. Evol. Microbiol.">
        <title>Complete genome sequence of Corynebacterium casei LMG S-19264T (=DSM 44701T), isolated from a smear-ripened cheese.</title>
        <authorList>
            <consortium name="US DOE Joint Genome Institute (JGI-PGF)"/>
            <person name="Walter F."/>
            <person name="Albersmeier A."/>
            <person name="Kalinowski J."/>
            <person name="Ruckert C."/>
        </authorList>
    </citation>
    <scope>NUCLEOTIDE SEQUENCE</scope>
    <source>
        <strain evidence="1">JCM 4714</strain>
    </source>
</reference>
<dbReference type="Proteomes" id="UP000655443">
    <property type="component" value="Unassembled WGS sequence"/>
</dbReference>
<dbReference type="NCBIfam" id="NF033179">
    <property type="entry name" value="TnsA_like_Actin"/>
    <property type="match status" value="1"/>
</dbReference>